<dbReference type="AlphaFoldDB" id="A0A553PSQ0"/>
<dbReference type="Proteomes" id="UP000318571">
    <property type="component" value="Chromosome 12"/>
</dbReference>
<dbReference type="GO" id="GO:0030154">
    <property type="term" value="P:cell differentiation"/>
    <property type="evidence" value="ECO:0007669"/>
    <property type="project" value="TreeGrafter"/>
</dbReference>
<accession>A0A553PSQ0</accession>
<keyword evidence="11" id="KW-1185">Reference proteome</keyword>
<dbReference type="SMART" id="SM00399">
    <property type="entry name" value="ZnF_C4"/>
    <property type="match status" value="1"/>
</dbReference>
<keyword evidence="6" id="KW-0804">Transcription</keyword>
<dbReference type="PANTHER" id="PTHR24082:SF482">
    <property type="entry name" value="NUCLEAR RECEPTOR"/>
    <property type="match status" value="1"/>
</dbReference>
<dbReference type="Pfam" id="PF00105">
    <property type="entry name" value="zf-C4"/>
    <property type="match status" value="1"/>
</dbReference>
<dbReference type="GO" id="GO:0000978">
    <property type="term" value="F:RNA polymerase II cis-regulatory region sequence-specific DNA binding"/>
    <property type="evidence" value="ECO:0007669"/>
    <property type="project" value="TreeGrafter"/>
</dbReference>
<evidence type="ECO:0000256" key="8">
    <source>
        <dbReference type="ARBA" id="ARBA00023242"/>
    </source>
</evidence>
<organism evidence="10 11">
    <name type="scientific">Tigriopus californicus</name>
    <name type="common">Marine copepod</name>
    <dbReference type="NCBI Taxonomy" id="6832"/>
    <lineage>
        <taxon>Eukaryota</taxon>
        <taxon>Metazoa</taxon>
        <taxon>Ecdysozoa</taxon>
        <taxon>Arthropoda</taxon>
        <taxon>Crustacea</taxon>
        <taxon>Multicrustacea</taxon>
        <taxon>Hexanauplia</taxon>
        <taxon>Copepoda</taxon>
        <taxon>Harpacticoida</taxon>
        <taxon>Harpacticidae</taxon>
        <taxon>Tigriopus</taxon>
    </lineage>
</organism>
<keyword evidence="1" id="KW-0479">Metal-binding</keyword>
<evidence type="ECO:0000256" key="4">
    <source>
        <dbReference type="ARBA" id="ARBA00023015"/>
    </source>
</evidence>
<keyword evidence="4" id="KW-0805">Transcription regulation</keyword>
<comment type="caution">
    <text evidence="10">The sequence shown here is derived from an EMBL/GenBank/DDBJ whole genome shotgun (WGS) entry which is preliminary data.</text>
</comment>
<dbReference type="STRING" id="6832.A0A553PSQ0"/>
<evidence type="ECO:0000313" key="11">
    <source>
        <dbReference type="Proteomes" id="UP000318571"/>
    </source>
</evidence>
<evidence type="ECO:0000256" key="3">
    <source>
        <dbReference type="ARBA" id="ARBA00022833"/>
    </source>
</evidence>
<protein>
    <recommendedName>
        <fullName evidence="9">Nuclear receptor domain-containing protein</fullName>
    </recommendedName>
</protein>
<dbReference type="InterPro" id="IPR013088">
    <property type="entry name" value="Znf_NHR/GATA"/>
</dbReference>
<evidence type="ECO:0000256" key="1">
    <source>
        <dbReference type="ARBA" id="ARBA00022723"/>
    </source>
</evidence>
<keyword evidence="5" id="KW-0238">DNA-binding</keyword>
<evidence type="ECO:0000256" key="6">
    <source>
        <dbReference type="ARBA" id="ARBA00023163"/>
    </source>
</evidence>
<keyword evidence="2" id="KW-0863">Zinc-finger</keyword>
<dbReference type="GO" id="GO:0045944">
    <property type="term" value="P:positive regulation of transcription by RNA polymerase II"/>
    <property type="evidence" value="ECO:0007669"/>
    <property type="project" value="TreeGrafter"/>
</dbReference>
<dbReference type="PANTHER" id="PTHR24082">
    <property type="entry name" value="NUCLEAR HORMONE RECEPTOR"/>
    <property type="match status" value="1"/>
</dbReference>
<evidence type="ECO:0000259" key="9">
    <source>
        <dbReference type="PROSITE" id="PS51030"/>
    </source>
</evidence>
<dbReference type="EMBL" id="VCGU01000001">
    <property type="protein sequence ID" value="TRY80700.1"/>
    <property type="molecule type" value="Genomic_DNA"/>
</dbReference>
<feature type="domain" description="Nuclear receptor" evidence="9">
    <location>
        <begin position="183"/>
        <end position="262"/>
    </location>
</feature>
<dbReference type="PRINTS" id="PR00047">
    <property type="entry name" value="STROIDFINGER"/>
</dbReference>
<name>A0A553PSQ0_TIGCA</name>
<reference evidence="10 11" key="1">
    <citation type="journal article" date="2018" name="Nat. Ecol. Evol.">
        <title>Genomic signatures of mitonuclear coevolution across populations of Tigriopus californicus.</title>
        <authorList>
            <person name="Barreto F.S."/>
            <person name="Watson E.T."/>
            <person name="Lima T.G."/>
            <person name="Willett C.S."/>
            <person name="Edmands S."/>
            <person name="Li W."/>
            <person name="Burton R.S."/>
        </authorList>
    </citation>
    <scope>NUCLEOTIDE SEQUENCE [LARGE SCALE GENOMIC DNA]</scope>
    <source>
        <strain evidence="10 11">San Diego</strain>
    </source>
</reference>
<dbReference type="PROSITE" id="PS00031">
    <property type="entry name" value="NUCLEAR_REC_DBD_1"/>
    <property type="match status" value="1"/>
</dbReference>
<dbReference type="GO" id="GO:0004879">
    <property type="term" value="F:nuclear receptor activity"/>
    <property type="evidence" value="ECO:0007669"/>
    <property type="project" value="TreeGrafter"/>
</dbReference>
<dbReference type="InterPro" id="IPR050234">
    <property type="entry name" value="Nuclear_hormone_rcpt_NR1"/>
</dbReference>
<dbReference type="GO" id="GO:0008270">
    <property type="term" value="F:zinc ion binding"/>
    <property type="evidence" value="ECO:0007669"/>
    <property type="project" value="UniProtKB-KW"/>
</dbReference>
<evidence type="ECO:0000313" key="10">
    <source>
        <dbReference type="EMBL" id="TRY80700.1"/>
    </source>
</evidence>
<keyword evidence="7" id="KW-0675">Receptor</keyword>
<keyword evidence="8" id="KW-0539">Nucleus</keyword>
<dbReference type="InterPro" id="IPR001628">
    <property type="entry name" value="Znf_hrmn_rcpt"/>
</dbReference>
<evidence type="ECO:0000256" key="5">
    <source>
        <dbReference type="ARBA" id="ARBA00023125"/>
    </source>
</evidence>
<evidence type="ECO:0000256" key="7">
    <source>
        <dbReference type="ARBA" id="ARBA00023170"/>
    </source>
</evidence>
<sequence length="298" mass="34029">MQHNQDGNNPKLSICFKMTTYSKINTEYPSRKRRLLANLSSPSTIPTKLAQRELQTDDGPNQLNTSKARHVLLACRDDPALSHCQNYHSSPLTCKVVQKVSENTWIELNVPCDDASLQEASNTIKQFATSYTSTSNLSYAREYSCPRQYGTNHNPSPKLEKLSIGKKCPANKQSGTLSIPIDSPICSICQGPAESLHNHYGARSCLSCRAFFRRSVQIEIYPNFTCSTNRKCVITEFNRSKCKLCRFEKCQEKGMKKSAVLSQDQKQARFRKHLEQKRSKQMEMKKILRRFRRNNHAV</sequence>
<dbReference type="Gene3D" id="3.30.50.10">
    <property type="entry name" value="Erythroid Transcription Factor GATA-1, subunit A"/>
    <property type="match status" value="1"/>
</dbReference>
<keyword evidence="3" id="KW-0862">Zinc</keyword>
<dbReference type="PROSITE" id="PS51030">
    <property type="entry name" value="NUCLEAR_REC_DBD_2"/>
    <property type="match status" value="1"/>
</dbReference>
<dbReference type="SUPFAM" id="SSF57716">
    <property type="entry name" value="Glucocorticoid receptor-like (DNA-binding domain)"/>
    <property type="match status" value="1"/>
</dbReference>
<gene>
    <name evidence="10" type="ORF">TCAL_10451</name>
</gene>
<dbReference type="GO" id="GO:0000122">
    <property type="term" value="P:negative regulation of transcription by RNA polymerase II"/>
    <property type="evidence" value="ECO:0007669"/>
    <property type="project" value="TreeGrafter"/>
</dbReference>
<evidence type="ECO:0000256" key="2">
    <source>
        <dbReference type="ARBA" id="ARBA00022771"/>
    </source>
</evidence>
<proteinExistence type="predicted"/>